<dbReference type="EMBL" id="JANAVB010023800">
    <property type="protein sequence ID" value="KAJ6822961.1"/>
    <property type="molecule type" value="Genomic_DNA"/>
</dbReference>
<dbReference type="AlphaFoldDB" id="A0AAX6G485"/>
<keyword evidence="1" id="KW-0418">Kinase</keyword>
<keyword evidence="1" id="KW-0808">Transferase</keyword>
<reference evidence="1" key="1">
    <citation type="journal article" date="2023" name="GigaByte">
        <title>Genome assembly of the bearded iris, Iris pallida Lam.</title>
        <authorList>
            <person name="Bruccoleri R.E."/>
            <person name="Oakeley E.J."/>
            <person name="Faust A.M.E."/>
            <person name="Altorfer M."/>
            <person name="Dessus-Babus S."/>
            <person name="Burckhardt D."/>
            <person name="Oertli M."/>
            <person name="Naumann U."/>
            <person name="Petersen F."/>
            <person name="Wong J."/>
        </authorList>
    </citation>
    <scope>NUCLEOTIDE SEQUENCE</scope>
    <source>
        <strain evidence="1">GSM-AAB239-AS_SAM_17_03QT</strain>
    </source>
</reference>
<sequence>MAGELRSSLLMLFLSVMDFAWRWWWFSLLLAVWSFGGGQGPVLAKSLVVALVVLADQGGRG</sequence>
<reference evidence="1" key="2">
    <citation type="submission" date="2023-04" db="EMBL/GenBank/DDBJ databases">
        <authorList>
            <person name="Bruccoleri R.E."/>
            <person name="Oakeley E.J."/>
            <person name="Faust A.-M."/>
            <person name="Dessus-Babus S."/>
            <person name="Altorfer M."/>
            <person name="Burckhardt D."/>
            <person name="Oertli M."/>
            <person name="Naumann U."/>
            <person name="Petersen F."/>
            <person name="Wong J."/>
        </authorList>
    </citation>
    <scope>NUCLEOTIDE SEQUENCE</scope>
    <source>
        <strain evidence="1">GSM-AAB239-AS_SAM_17_03QT</strain>
        <tissue evidence="1">Leaf</tissue>
    </source>
</reference>
<gene>
    <name evidence="1" type="ORF">M6B38_385965</name>
</gene>
<keyword evidence="2" id="KW-1185">Reference proteome</keyword>
<name>A0AAX6G485_IRIPA</name>
<proteinExistence type="predicted"/>
<evidence type="ECO:0000313" key="1">
    <source>
        <dbReference type="EMBL" id="KAJ6822961.1"/>
    </source>
</evidence>
<keyword evidence="1" id="KW-0675">Receptor</keyword>
<evidence type="ECO:0000313" key="2">
    <source>
        <dbReference type="Proteomes" id="UP001140949"/>
    </source>
</evidence>
<comment type="caution">
    <text evidence="1">The sequence shown here is derived from an EMBL/GenBank/DDBJ whole genome shotgun (WGS) entry which is preliminary data.</text>
</comment>
<protein>
    <submittedName>
        <fullName evidence="1">Proline-rich receptor-like protein kinase PERK9</fullName>
    </submittedName>
</protein>
<dbReference type="Proteomes" id="UP001140949">
    <property type="component" value="Unassembled WGS sequence"/>
</dbReference>
<organism evidence="1 2">
    <name type="scientific">Iris pallida</name>
    <name type="common">Sweet iris</name>
    <dbReference type="NCBI Taxonomy" id="29817"/>
    <lineage>
        <taxon>Eukaryota</taxon>
        <taxon>Viridiplantae</taxon>
        <taxon>Streptophyta</taxon>
        <taxon>Embryophyta</taxon>
        <taxon>Tracheophyta</taxon>
        <taxon>Spermatophyta</taxon>
        <taxon>Magnoliopsida</taxon>
        <taxon>Liliopsida</taxon>
        <taxon>Asparagales</taxon>
        <taxon>Iridaceae</taxon>
        <taxon>Iridoideae</taxon>
        <taxon>Irideae</taxon>
        <taxon>Iris</taxon>
    </lineage>
</organism>
<accession>A0AAX6G485</accession>
<dbReference type="GO" id="GO:0016301">
    <property type="term" value="F:kinase activity"/>
    <property type="evidence" value="ECO:0007669"/>
    <property type="project" value="UniProtKB-KW"/>
</dbReference>